<dbReference type="RefSeq" id="WP_345499221.1">
    <property type="nucleotide sequence ID" value="NZ_BAABJM010000008.1"/>
</dbReference>
<dbReference type="EMBL" id="BAABJM010000008">
    <property type="protein sequence ID" value="GAA5067126.1"/>
    <property type="molecule type" value="Genomic_DNA"/>
</dbReference>
<proteinExistence type="predicted"/>
<evidence type="ECO:0000256" key="1">
    <source>
        <dbReference type="SAM" id="MobiDB-lite"/>
    </source>
</evidence>
<protein>
    <recommendedName>
        <fullName evidence="4">YbaB/EbfC family DNA-binding protein</fullName>
    </recommendedName>
</protein>
<accession>A0ABP9KXJ8</accession>
<comment type="caution">
    <text evidence="2">The sequence shown here is derived from an EMBL/GenBank/DDBJ whole genome shotgun (WGS) entry which is preliminary data.</text>
</comment>
<dbReference type="InterPro" id="IPR004401">
    <property type="entry name" value="YbaB/EbfC"/>
</dbReference>
<dbReference type="InterPro" id="IPR036894">
    <property type="entry name" value="YbaB-like_sf"/>
</dbReference>
<evidence type="ECO:0008006" key="4">
    <source>
        <dbReference type="Google" id="ProtNLM"/>
    </source>
</evidence>
<dbReference type="Gene3D" id="3.30.1310.10">
    <property type="entry name" value="Nucleoid-associated protein YbaB-like domain"/>
    <property type="match status" value="1"/>
</dbReference>
<dbReference type="SUPFAM" id="SSF82607">
    <property type="entry name" value="YbaB-like"/>
    <property type="match status" value="1"/>
</dbReference>
<keyword evidence="3" id="KW-1185">Reference proteome</keyword>
<gene>
    <name evidence="2" type="ORF">GCM10023318_55910</name>
</gene>
<organism evidence="2 3">
    <name type="scientific">Nocardia callitridis</name>
    <dbReference type="NCBI Taxonomy" id="648753"/>
    <lineage>
        <taxon>Bacteria</taxon>
        <taxon>Bacillati</taxon>
        <taxon>Actinomycetota</taxon>
        <taxon>Actinomycetes</taxon>
        <taxon>Mycobacteriales</taxon>
        <taxon>Nocardiaceae</taxon>
        <taxon>Nocardia</taxon>
    </lineage>
</organism>
<sequence>MANEVAKAQLADLMAAVQAGMASIARMQQEQSELTVAASSAGRRVTVVVNGDGIVIETRFGAGIEDLTHAQIAKAVTEAAQDAQGQVRRKTREMVDSLHQQNARLPRLSEFLPGMPDVQDMLPRPPEASLAPPSRRQHAVISDGTRPAMSFVDVEEWDHDRHAERRSDVAESGW</sequence>
<evidence type="ECO:0000313" key="3">
    <source>
        <dbReference type="Proteomes" id="UP001500603"/>
    </source>
</evidence>
<evidence type="ECO:0000313" key="2">
    <source>
        <dbReference type="EMBL" id="GAA5067126.1"/>
    </source>
</evidence>
<dbReference type="Pfam" id="PF02575">
    <property type="entry name" value="YbaB_DNA_bd"/>
    <property type="match status" value="1"/>
</dbReference>
<feature type="region of interest" description="Disordered" evidence="1">
    <location>
        <begin position="122"/>
        <end position="147"/>
    </location>
</feature>
<name>A0ABP9KXJ8_9NOCA</name>
<reference evidence="3" key="1">
    <citation type="journal article" date="2019" name="Int. J. Syst. Evol. Microbiol.">
        <title>The Global Catalogue of Microorganisms (GCM) 10K type strain sequencing project: providing services to taxonomists for standard genome sequencing and annotation.</title>
        <authorList>
            <consortium name="The Broad Institute Genomics Platform"/>
            <consortium name="The Broad Institute Genome Sequencing Center for Infectious Disease"/>
            <person name="Wu L."/>
            <person name="Ma J."/>
        </authorList>
    </citation>
    <scope>NUCLEOTIDE SEQUENCE [LARGE SCALE GENOMIC DNA]</scope>
    <source>
        <strain evidence="3">JCM 18298</strain>
    </source>
</reference>
<dbReference type="Proteomes" id="UP001500603">
    <property type="component" value="Unassembled WGS sequence"/>
</dbReference>